<dbReference type="InterPro" id="IPR035901">
    <property type="entry name" value="GIY-YIG_endonuc_sf"/>
</dbReference>
<sequence length="171" mass="19828">MSAVLPQFDCLSSAVREMNSDFPRPTFKVEVGKEFDLQSNYNNLSKCFSNKVGVYILFNESKDIIRIGSSIDDLYHRLNTYFDYKSDDSIVGVGWWKEGVGSRYIRVIEVPGNCSFEALAIEQFLIRKLCPPLNKEGKLKYLDYRKSMLSELDRLSTLYGWERVSKNWYTA</sequence>
<dbReference type="Gene3D" id="3.40.1440.10">
    <property type="entry name" value="GIY-YIG endonuclease"/>
    <property type="match status" value="1"/>
</dbReference>
<name>A0A510UNA9_ALIFS</name>
<dbReference type="EMBL" id="BJTZ01000073">
    <property type="protein sequence ID" value="GEK16137.1"/>
    <property type="molecule type" value="Genomic_DNA"/>
</dbReference>
<proteinExistence type="predicted"/>
<accession>A0A510UNA9</accession>
<gene>
    <name evidence="2" type="ORF">AFI02nite_41730</name>
</gene>
<dbReference type="SUPFAM" id="SSF82771">
    <property type="entry name" value="GIY-YIG endonuclease"/>
    <property type="match status" value="1"/>
</dbReference>
<dbReference type="Proteomes" id="UP000321787">
    <property type="component" value="Unassembled WGS sequence"/>
</dbReference>
<dbReference type="RefSeq" id="WP_146866894.1">
    <property type="nucleotide sequence ID" value="NZ_BJTZ01000073.1"/>
</dbReference>
<evidence type="ECO:0000259" key="1">
    <source>
        <dbReference type="PROSITE" id="PS50164"/>
    </source>
</evidence>
<feature type="domain" description="GIY-YIG" evidence="1">
    <location>
        <begin position="50"/>
        <end position="135"/>
    </location>
</feature>
<comment type="caution">
    <text evidence="2">The sequence shown here is derived from an EMBL/GenBank/DDBJ whole genome shotgun (WGS) entry which is preliminary data.</text>
</comment>
<dbReference type="PROSITE" id="PS50164">
    <property type="entry name" value="GIY_YIG"/>
    <property type="match status" value="1"/>
</dbReference>
<dbReference type="AlphaFoldDB" id="A0A510UNA9"/>
<dbReference type="InterPro" id="IPR000305">
    <property type="entry name" value="GIY-YIG_endonuc"/>
</dbReference>
<reference evidence="2 3" key="1">
    <citation type="submission" date="2019-07" db="EMBL/GenBank/DDBJ databases">
        <title>Whole genome shotgun sequence of Aliivibrio fischeri NBRC 101058.</title>
        <authorList>
            <person name="Hosoyama A."/>
            <person name="Uohara A."/>
            <person name="Ohji S."/>
            <person name="Ichikawa N."/>
        </authorList>
    </citation>
    <scope>NUCLEOTIDE SEQUENCE [LARGE SCALE GENOMIC DNA]</scope>
    <source>
        <strain evidence="2 3">NBRC 101058</strain>
    </source>
</reference>
<evidence type="ECO:0000313" key="3">
    <source>
        <dbReference type="Proteomes" id="UP000321787"/>
    </source>
</evidence>
<organism evidence="2 3">
    <name type="scientific">Aliivibrio fischeri</name>
    <name type="common">Vibrio fischeri</name>
    <dbReference type="NCBI Taxonomy" id="668"/>
    <lineage>
        <taxon>Bacteria</taxon>
        <taxon>Pseudomonadati</taxon>
        <taxon>Pseudomonadota</taxon>
        <taxon>Gammaproteobacteria</taxon>
        <taxon>Vibrionales</taxon>
        <taxon>Vibrionaceae</taxon>
        <taxon>Aliivibrio</taxon>
    </lineage>
</organism>
<evidence type="ECO:0000313" key="2">
    <source>
        <dbReference type="EMBL" id="GEK16137.1"/>
    </source>
</evidence>
<protein>
    <recommendedName>
        <fullName evidence="1">GIY-YIG domain-containing protein</fullName>
    </recommendedName>
</protein>